<protein>
    <submittedName>
        <fullName evidence="1">Uncharacterized protein</fullName>
    </submittedName>
</protein>
<dbReference type="EMBL" id="ACLR01000246">
    <property type="protein sequence ID" value="EEK15862.1"/>
    <property type="molecule type" value="Genomic_DNA"/>
</dbReference>
<name>C2MEK7_9PORP</name>
<comment type="caution">
    <text evidence="1">The sequence shown here is derived from an EMBL/GenBank/DDBJ whole genome shotgun (WGS) entry which is preliminary data.</text>
</comment>
<dbReference type="Proteomes" id="UP000003303">
    <property type="component" value="Unassembled WGS sequence"/>
</dbReference>
<evidence type="ECO:0000313" key="1">
    <source>
        <dbReference type="EMBL" id="EEK15862.1"/>
    </source>
</evidence>
<accession>C2MEK7</accession>
<sequence length="76" mass="8864">MEPAMLSEQELKVLAKEQDALYEAERAYQIAHAYEINRQNSSHFNACLIVKKRFRIGSAELKRCCLLYETWDPTIS</sequence>
<organism evidence="1 2">
    <name type="scientific">Porphyromonas uenonis 60-3</name>
    <dbReference type="NCBI Taxonomy" id="596327"/>
    <lineage>
        <taxon>Bacteria</taxon>
        <taxon>Pseudomonadati</taxon>
        <taxon>Bacteroidota</taxon>
        <taxon>Bacteroidia</taxon>
        <taxon>Bacteroidales</taxon>
        <taxon>Porphyromonadaceae</taxon>
        <taxon>Porphyromonas</taxon>
    </lineage>
</organism>
<dbReference type="AlphaFoldDB" id="C2MEK7"/>
<gene>
    <name evidence="1" type="ORF">PORUE0001_1944</name>
</gene>
<keyword evidence="2" id="KW-1185">Reference proteome</keyword>
<reference evidence="1 2" key="1">
    <citation type="submission" date="2009-04" db="EMBL/GenBank/DDBJ databases">
        <authorList>
            <person name="Sebastian Y."/>
            <person name="Madupu R."/>
            <person name="Durkin A.S."/>
            <person name="Torralba M."/>
            <person name="Methe B."/>
            <person name="Sutton G.G."/>
            <person name="Strausberg R.L."/>
            <person name="Nelson K.E."/>
        </authorList>
    </citation>
    <scope>NUCLEOTIDE SEQUENCE [LARGE SCALE GENOMIC DNA]</scope>
    <source>
        <strain evidence="1 2">60-3</strain>
    </source>
</reference>
<evidence type="ECO:0000313" key="2">
    <source>
        <dbReference type="Proteomes" id="UP000003303"/>
    </source>
</evidence>
<proteinExistence type="predicted"/>